<proteinExistence type="predicted"/>
<reference evidence="2 3" key="1">
    <citation type="submission" date="2015-09" db="EMBL/GenBank/DDBJ databases">
        <title>Draft genome of the parasitic nematode Teladorsagia circumcincta isolate WARC Sus (inbred).</title>
        <authorList>
            <person name="Mitreva M."/>
        </authorList>
    </citation>
    <scope>NUCLEOTIDE SEQUENCE [LARGE SCALE GENOMIC DNA]</scope>
    <source>
        <strain evidence="2 3">S</strain>
    </source>
</reference>
<evidence type="ECO:0000313" key="3">
    <source>
        <dbReference type="Proteomes" id="UP000230423"/>
    </source>
</evidence>
<feature type="region of interest" description="Disordered" evidence="1">
    <location>
        <begin position="79"/>
        <end position="110"/>
    </location>
</feature>
<dbReference type="AlphaFoldDB" id="A0A2G9TWA0"/>
<organism evidence="2 3">
    <name type="scientific">Teladorsagia circumcincta</name>
    <name type="common">Brown stomach worm</name>
    <name type="synonym">Ostertagia circumcincta</name>
    <dbReference type="NCBI Taxonomy" id="45464"/>
    <lineage>
        <taxon>Eukaryota</taxon>
        <taxon>Metazoa</taxon>
        <taxon>Ecdysozoa</taxon>
        <taxon>Nematoda</taxon>
        <taxon>Chromadorea</taxon>
        <taxon>Rhabditida</taxon>
        <taxon>Rhabditina</taxon>
        <taxon>Rhabditomorpha</taxon>
        <taxon>Strongyloidea</taxon>
        <taxon>Trichostrongylidae</taxon>
        <taxon>Teladorsagia</taxon>
    </lineage>
</organism>
<evidence type="ECO:0000313" key="2">
    <source>
        <dbReference type="EMBL" id="PIO62217.1"/>
    </source>
</evidence>
<gene>
    <name evidence="2" type="ORF">TELCIR_16237</name>
</gene>
<name>A0A2G9TWA0_TELCI</name>
<dbReference type="Proteomes" id="UP000230423">
    <property type="component" value="Unassembled WGS sequence"/>
</dbReference>
<dbReference type="EMBL" id="KZ352397">
    <property type="protein sequence ID" value="PIO62217.1"/>
    <property type="molecule type" value="Genomic_DNA"/>
</dbReference>
<feature type="compositionally biased region" description="Basic and acidic residues" evidence="1">
    <location>
        <begin position="90"/>
        <end position="105"/>
    </location>
</feature>
<dbReference type="OrthoDB" id="269822at2759"/>
<sequence>MYGGRQNRLVLLIPEWIFKMAENERRYENAKRKAEVELDRCRNHIRKEFEHRRKRAEEAYKTEIDAMRHKLDRRLKDLEQAQTDMADQSIRSREEREKKMREVNESSKQVFNNERKRFSVGAEQLIEQKEHEHRELMRKLAIQEAKALERLDEIVATIHSDSPPVRSTSR</sequence>
<protein>
    <submittedName>
        <fullName evidence="2">Uncharacterized protein</fullName>
    </submittedName>
</protein>
<keyword evidence="3" id="KW-1185">Reference proteome</keyword>
<evidence type="ECO:0000256" key="1">
    <source>
        <dbReference type="SAM" id="MobiDB-lite"/>
    </source>
</evidence>
<dbReference type="SUPFAM" id="SSF69989">
    <property type="entry name" value="C-terminal domain of PLC-beta"/>
    <property type="match status" value="1"/>
</dbReference>
<accession>A0A2G9TWA0</accession>